<dbReference type="Proteomes" id="UP000717585">
    <property type="component" value="Unassembled WGS sequence"/>
</dbReference>
<reference evidence="1" key="1">
    <citation type="submission" date="2021-05" db="EMBL/GenBank/DDBJ databases">
        <title>A free-living protist that lacks canonical eukaryotic 1 DNA replication and segregation systems.</title>
        <authorList>
            <person name="Salas-Leiva D.E."/>
            <person name="Tromer E.C."/>
            <person name="Curtis B.A."/>
            <person name="Jerlstrom-Hultqvist J."/>
            <person name="Kolisko M."/>
            <person name="Yi Z."/>
            <person name="Salas-Leiva J.S."/>
            <person name="Gallot-Lavallee L."/>
            <person name="Kops G.J.P.L."/>
            <person name="Archibald J.M."/>
            <person name="Simpson A.G.B."/>
            <person name="Roger A.J."/>
        </authorList>
    </citation>
    <scope>NUCLEOTIDE SEQUENCE</scope>
    <source>
        <strain evidence="1">BICM</strain>
    </source>
</reference>
<dbReference type="EMBL" id="JAHDYR010000040">
    <property type="protein sequence ID" value="KAG9392079.1"/>
    <property type="molecule type" value="Genomic_DNA"/>
</dbReference>
<gene>
    <name evidence="1" type="ORF">J8273_6671</name>
</gene>
<accession>A0A8J6DYE1</accession>
<proteinExistence type="predicted"/>
<protein>
    <submittedName>
        <fullName evidence="1">Uncharacterized protein</fullName>
    </submittedName>
</protein>
<name>A0A8J6DYE1_9EUKA</name>
<sequence length="364" mass="40106">MSLFPKKKRPNMEDTRALDKIRELSGELADADFRKVLDNALATIARCQRHKARSLSALQQKAIRKRCGDASKNPLKRSIVVPATSARDLCRVPAGGAMQGCFTHRDPLLSAVVRDCLAGYVNFVEVPLEAIFDHLSTGTLWSGDAGALLDISATLLVQLQREHRALRFLRERSGSRGQTDSDIVRAAISAGVFHLKSDGTSNQYVSPQVLSALGRALGCGSSMARQTLYRVVVLALAPEYYRLFLHGERSDHVSVTQAHWAALVANLRLMDELPSLPQRLGLALQVSDPEREYDVLDVLGHEILTAGPDRRLILHVQYEGYTAPTCTGLDSTLAAVTVVREYLVDFGLEDWINGPDDESDDDYQ</sequence>
<organism evidence="1 2">
    <name type="scientific">Carpediemonas membranifera</name>
    <dbReference type="NCBI Taxonomy" id="201153"/>
    <lineage>
        <taxon>Eukaryota</taxon>
        <taxon>Metamonada</taxon>
        <taxon>Carpediemonas-like organisms</taxon>
        <taxon>Carpediemonas</taxon>
    </lineage>
</organism>
<evidence type="ECO:0000313" key="1">
    <source>
        <dbReference type="EMBL" id="KAG9392079.1"/>
    </source>
</evidence>
<evidence type="ECO:0000313" key="2">
    <source>
        <dbReference type="Proteomes" id="UP000717585"/>
    </source>
</evidence>
<comment type="caution">
    <text evidence="1">The sequence shown here is derived from an EMBL/GenBank/DDBJ whole genome shotgun (WGS) entry which is preliminary data.</text>
</comment>
<keyword evidence="2" id="KW-1185">Reference proteome</keyword>
<dbReference type="AlphaFoldDB" id="A0A8J6DYE1"/>